<gene>
    <name evidence="2" type="ORF">DH17_17140</name>
</gene>
<accession>A0A0B2U7E8</accession>
<dbReference type="AlphaFoldDB" id="A0A0B2U7E8"/>
<comment type="caution">
    <text evidence="2">The sequence shown here is derived from an EMBL/GenBank/DDBJ whole genome shotgun (WGS) entry which is preliminary data.</text>
</comment>
<dbReference type="EMBL" id="JHQK01000007">
    <property type="protein sequence ID" value="KHN66861.1"/>
    <property type="molecule type" value="Genomic_DNA"/>
</dbReference>
<evidence type="ECO:0000313" key="2">
    <source>
        <dbReference type="EMBL" id="KHN66861.1"/>
    </source>
</evidence>
<protein>
    <recommendedName>
        <fullName evidence="1">PoNi C-terminal domain-containing protein</fullName>
    </recommendedName>
</protein>
<organism evidence="2 3">
    <name type="scientific">Acinetobacter oleivorans</name>
    <dbReference type="NCBI Taxonomy" id="1148157"/>
    <lineage>
        <taxon>Bacteria</taxon>
        <taxon>Pseudomonadati</taxon>
        <taxon>Pseudomonadota</taxon>
        <taxon>Gammaproteobacteria</taxon>
        <taxon>Moraxellales</taxon>
        <taxon>Moraxellaceae</taxon>
        <taxon>Acinetobacter</taxon>
    </lineage>
</organism>
<dbReference type="Proteomes" id="UP000031012">
    <property type="component" value="Unassembled WGS sequence"/>
</dbReference>
<proteinExistence type="predicted"/>
<dbReference type="SUPFAM" id="SSF140731">
    <property type="entry name" value="PA2201 C-terminal domain-like"/>
    <property type="match status" value="1"/>
</dbReference>
<dbReference type="InterPro" id="IPR028983">
    <property type="entry name" value="PA2201-like_C"/>
</dbReference>
<sequence length="327" mass="38553">MLDYKFSRRQQFLDEKYYLSTRAALINAIQDFLGESNSDEDIEAGWIDSYSIAARYQFDLFILDYTAGRSIDHLRVDFESVINLFKILSEKQRTYYKDPNFSVFDLELLDDYCLYIWLISLCYLLKRNDLLMSVAKLVDGENQENGGKDWIVEEFLAFADDNRFDCSDVLFPQPYFELSNAFVSQDNKVSLKHLHKFLKKWYKDLAGAPWHDTHKTDGGYYGYWSFEAACSVILLEINDDKELYDYLYYPKDLIAFYHSFNPTAGEENLLNKYNRVTIKAGEKAPQSGYWFTVASNNSRQYFNAGEVLPEIKKQDWGEVYWQFEKEE</sequence>
<feature type="domain" description="PoNi C-terminal" evidence="1">
    <location>
        <begin position="148"/>
        <end position="253"/>
    </location>
</feature>
<dbReference type="Gene3D" id="1.10.3920.10">
    <property type="entry name" value="PA2201 C-terminal domain-like"/>
    <property type="match status" value="1"/>
</dbReference>
<evidence type="ECO:0000259" key="1">
    <source>
        <dbReference type="Pfam" id="PF08929"/>
    </source>
</evidence>
<reference evidence="2 3" key="1">
    <citation type="submission" date="2014-03" db="EMBL/GenBank/DDBJ databases">
        <title>Genome sequence of the diesel-degrader and plant-growth promoter Acinetobacter oleivorans PF-1 isolated from the roots of poplar tree.</title>
        <authorList>
            <person name="Gkorezis P."/>
            <person name="van Hamme J."/>
            <person name="Rineau F."/>
            <person name="Vangronsveld J."/>
            <person name="Francetti A."/>
        </authorList>
    </citation>
    <scope>NUCLEOTIDE SEQUENCE [LARGE SCALE GENOMIC DNA]</scope>
    <source>
        <strain evidence="2 3">PF1</strain>
    </source>
</reference>
<evidence type="ECO:0000313" key="3">
    <source>
        <dbReference type="Proteomes" id="UP000031012"/>
    </source>
</evidence>
<name>A0A0B2U7E8_9GAMM</name>
<dbReference type="Pfam" id="PF08929">
    <property type="entry name" value="PoNi_C"/>
    <property type="match status" value="1"/>
</dbReference>
<dbReference type="InterPro" id="IPR015025">
    <property type="entry name" value="PoNi_C"/>
</dbReference>